<keyword evidence="5" id="KW-0133">Cell shape</keyword>
<evidence type="ECO:0000256" key="1">
    <source>
        <dbReference type="ARBA" id="ARBA00004651"/>
    </source>
</evidence>
<evidence type="ECO:0000313" key="10">
    <source>
        <dbReference type="Proteomes" id="UP000621540"/>
    </source>
</evidence>
<keyword evidence="3" id="KW-1003">Cell membrane</keyword>
<evidence type="ECO:0000313" key="9">
    <source>
        <dbReference type="EMBL" id="MBC5753241.1"/>
    </source>
</evidence>
<comment type="similarity">
    <text evidence="2">Belongs to the MreD family.</text>
</comment>
<dbReference type="PIRSF" id="PIRSF037497">
    <property type="entry name" value="MreD_Clostridium/Treponema_prd"/>
    <property type="match status" value="1"/>
</dbReference>
<feature type="transmembrane region" description="Helical" evidence="8">
    <location>
        <begin position="101"/>
        <end position="121"/>
    </location>
</feature>
<dbReference type="EMBL" id="JACOQH010000002">
    <property type="protein sequence ID" value="MBC5753241.1"/>
    <property type="molecule type" value="Genomic_DNA"/>
</dbReference>
<evidence type="ECO:0000256" key="8">
    <source>
        <dbReference type="SAM" id="Phobius"/>
    </source>
</evidence>
<evidence type="ECO:0000256" key="5">
    <source>
        <dbReference type="ARBA" id="ARBA00022960"/>
    </source>
</evidence>
<protein>
    <submittedName>
        <fullName evidence="9">Rod shape-determining protein MreD</fullName>
    </submittedName>
</protein>
<reference evidence="9 10" key="1">
    <citation type="submission" date="2020-08" db="EMBL/GenBank/DDBJ databases">
        <title>Genome public.</title>
        <authorList>
            <person name="Liu C."/>
            <person name="Sun Q."/>
        </authorList>
    </citation>
    <scope>NUCLEOTIDE SEQUENCE [LARGE SCALE GENOMIC DNA]</scope>
    <source>
        <strain evidence="9 10">BX0805</strain>
    </source>
</reference>
<keyword evidence="10" id="KW-1185">Reference proteome</keyword>
<organism evidence="9 10">
    <name type="scientific">Roseburia yibonii</name>
    <dbReference type="NCBI Taxonomy" id="2763063"/>
    <lineage>
        <taxon>Bacteria</taxon>
        <taxon>Bacillati</taxon>
        <taxon>Bacillota</taxon>
        <taxon>Clostridia</taxon>
        <taxon>Lachnospirales</taxon>
        <taxon>Lachnospiraceae</taxon>
        <taxon>Roseburia</taxon>
    </lineage>
</organism>
<sequence length="172" mass="20103">MRRKVVVTVIIMICFLLQTTVFQALSFASISPNLLIVAVSSFGFMRGKKEGMFIGFFSGLLIDLFFGDVLGFYALLYMYVGYVNGFFRAIFFQDDIKLPMLLISASDLACNLCIYFFRFLFRKQFDIGYYFLHLMIPELVYTLLVTILLYWLILKINQWLEKSEKRSEAKFV</sequence>
<dbReference type="InterPro" id="IPR017225">
    <property type="entry name" value="Cell_shape_determin_MreD_prd"/>
</dbReference>
<evidence type="ECO:0000256" key="7">
    <source>
        <dbReference type="ARBA" id="ARBA00023136"/>
    </source>
</evidence>
<dbReference type="Gene3D" id="1.10.1760.20">
    <property type="match status" value="1"/>
</dbReference>
<dbReference type="Pfam" id="PF04093">
    <property type="entry name" value="MreD"/>
    <property type="match status" value="1"/>
</dbReference>
<gene>
    <name evidence="9" type="primary">mreD</name>
    <name evidence="9" type="ORF">H8Z76_04210</name>
</gene>
<evidence type="ECO:0000256" key="6">
    <source>
        <dbReference type="ARBA" id="ARBA00022989"/>
    </source>
</evidence>
<comment type="subcellular location">
    <subcellularLocation>
        <location evidence="1">Cell membrane</location>
        <topology evidence="1">Multi-pass membrane protein</topology>
    </subcellularLocation>
</comment>
<dbReference type="NCBIfam" id="TIGR03426">
    <property type="entry name" value="shape_MreD"/>
    <property type="match status" value="1"/>
</dbReference>
<dbReference type="Proteomes" id="UP000621540">
    <property type="component" value="Unassembled WGS sequence"/>
</dbReference>
<evidence type="ECO:0000256" key="4">
    <source>
        <dbReference type="ARBA" id="ARBA00022692"/>
    </source>
</evidence>
<name>A0ABR7I8G7_9FIRM</name>
<keyword evidence="6 8" id="KW-1133">Transmembrane helix</keyword>
<feature type="transmembrane region" description="Helical" evidence="8">
    <location>
        <begin position="127"/>
        <end position="153"/>
    </location>
</feature>
<dbReference type="RefSeq" id="WP_022514965.1">
    <property type="nucleotide sequence ID" value="NZ_JACOQH010000002.1"/>
</dbReference>
<comment type="caution">
    <text evidence="9">The sequence shown here is derived from an EMBL/GenBank/DDBJ whole genome shotgun (WGS) entry which is preliminary data.</text>
</comment>
<keyword evidence="4 8" id="KW-0812">Transmembrane</keyword>
<feature type="transmembrane region" description="Helical" evidence="8">
    <location>
        <begin position="52"/>
        <end position="80"/>
    </location>
</feature>
<proteinExistence type="inferred from homology"/>
<evidence type="ECO:0000256" key="3">
    <source>
        <dbReference type="ARBA" id="ARBA00022475"/>
    </source>
</evidence>
<keyword evidence="7 8" id="KW-0472">Membrane</keyword>
<dbReference type="InterPro" id="IPR007227">
    <property type="entry name" value="Cell_shape_determining_MreD"/>
</dbReference>
<accession>A0ABR7I8G7</accession>
<evidence type="ECO:0000256" key="2">
    <source>
        <dbReference type="ARBA" id="ARBA00007776"/>
    </source>
</evidence>